<feature type="region of interest" description="Disordered" evidence="1">
    <location>
        <begin position="37"/>
        <end position="62"/>
    </location>
</feature>
<evidence type="ECO:0000256" key="1">
    <source>
        <dbReference type="SAM" id="MobiDB-lite"/>
    </source>
</evidence>
<comment type="caution">
    <text evidence="2">The sequence shown here is derived from an EMBL/GenBank/DDBJ whole genome shotgun (WGS) entry which is preliminary data.</text>
</comment>
<dbReference type="EMBL" id="JAGPYM010000062">
    <property type="protein sequence ID" value="KAH6870938.1"/>
    <property type="molecule type" value="Genomic_DNA"/>
</dbReference>
<dbReference type="Proteomes" id="UP000777438">
    <property type="component" value="Unassembled WGS sequence"/>
</dbReference>
<proteinExistence type="predicted"/>
<keyword evidence="3" id="KW-1185">Reference proteome</keyword>
<name>A0A9P8VSV8_9HYPO</name>
<reference evidence="2 3" key="1">
    <citation type="journal article" date="2021" name="Nat. Commun.">
        <title>Genetic determinants of endophytism in the Arabidopsis root mycobiome.</title>
        <authorList>
            <person name="Mesny F."/>
            <person name="Miyauchi S."/>
            <person name="Thiergart T."/>
            <person name="Pickel B."/>
            <person name="Atanasova L."/>
            <person name="Karlsson M."/>
            <person name="Huettel B."/>
            <person name="Barry K.W."/>
            <person name="Haridas S."/>
            <person name="Chen C."/>
            <person name="Bauer D."/>
            <person name="Andreopoulos W."/>
            <person name="Pangilinan J."/>
            <person name="LaButti K."/>
            <person name="Riley R."/>
            <person name="Lipzen A."/>
            <person name="Clum A."/>
            <person name="Drula E."/>
            <person name="Henrissat B."/>
            <person name="Kohler A."/>
            <person name="Grigoriev I.V."/>
            <person name="Martin F.M."/>
            <person name="Hacquard S."/>
        </authorList>
    </citation>
    <scope>NUCLEOTIDE SEQUENCE [LARGE SCALE GENOMIC DNA]</scope>
    <source>
        <strain evidence="2 3">MPI-CAGE-CH-0241</strain>
    </source>
</reference>
<gene>
    <name evidence="2" type="ORF">B0T10DRAFT_501009</name>
</gene>
<sequence length="121" mass="13263">MTQAVSCSFLHIVLSNSILALFRLTVSFLPVKWPASIVGPSSGSPPRPTSGPEPQLSRHASQLGQLGQLAQLRRKMERAVRRSDDIDNKHYLMGVIEGLNTIMQRLQAGGLLEGDESEQEI</sequence>
<dbReference type="AlphaFoldDB" id="A0A9P8VSV8"/>
<organism evidence="2 3">
    <name type="scientific">Thelonectria olida</name>
    <dbReference type="NCBI Taxonomy" id="1576542"/>
    <lineage>
        <taxon>Eukaryota</taxon>
        <taxon>Fungi</taxon>
        <taxon>Dikarya</taxon>
        <taxon>Ascomycota</taxon>
        <taxon>Pezizomycotina</taxon>
        <taxon>Sordariomycetes</taxon>
        <taxon>Hypocreomycetidae</taxon>
        <taxon>Hypocreales</taxon>
        <taxon>Nectriaceae</taxon>
        <taxon>Thelonectria</taxon>
    </lineage>
</organism>
<protein>
    <submittedName>
        <fullName evidence="2">Uncharacterized protein</fullName>
    </submittedName>
</protein>
<accession>A0A9P8VSV8</accession>
<evidence type="ECO:0000313" key="2">
    <source>
        <dbReference type="EMBL" id="KAH6870938.1"/>
    </source>
</evidence>
<evidence type="ECO:0000313" key="3">
    <source>
        <dbReference type="Proteomes" id="UP000777438"/>
    </source>
</evidence>